<dbReference type="STRING" id="6265.A0A0B2VLQ0"/>
<dbReference type="InterPro" id="IPR016187">
    <property type="entry name" value="CTDL_fold"/>
</dbReference>
<reference evidence="2 3" key="1">
    <citation type="submission" date="2014-11" db="EMBL/GenBank/DDBJ databases">
        <title>Genetic blueprint of the zoonotic pathogen Toxocara canis.</title>
        <authorList>
            <person name="Zhu X.-Q."/>
            <person name="Korhonen P.K."/>
            <person name="Cai H."/>
            <person name="Young N.D."/>
            <person name="Nejsum P."/>
            <person name="von Samson-Himmelstjerna G."/>
            <person name="Boag P.R."/>
            <person name="Tan P."/>
            <person name="Li Q."/>
            <person name="Min J."/>
            <person name="Yang Y."/>
            <person name="Wang X."/>
            <person name="Fang X."/>
            <person name="Hall R.S."/>
            <person name="Hofmann A."/>
            <person name="Sternberg P.W."/>
            <person name="Jex A.R."/>
            <person name="Gasser R.B."/>
        </authorList>
    </citation>
    <scope>NUCLEOTIDE SEQUENCE [LARGE SCALE GENOMIC DNA]</scope>
    <source>
        <strain evidence="2">PN_DK_2014</strain>
    </source>
</reference>
<comment type="caution">
    <text evidence="2">The sequence shown here is derived from an EMBL/GenBank/DDBJ whole genome shotgun (WGS) entry which is preliminary data.</text>
</comment>
<dbReference type="AlphaFoldDB" id="A0A0B2VLQ0"/>
<evidence type="ECO:0000259" key="1">
    <source>
        <dbReference type="PROSITE" id="PS50041"/>
    </source>
</evidence>
<sequence>FADAQSSTAAPRMCPMGWTRRMNNCYFVFPGQTTYLPARAVCQRLGAQMVSFDTRDELQFVNTLAISQGVTTYWIGLNLVFGAWVRPNGQPTPFTNWRPTQPDRCCGRNVTCVLVNYANQLGQWDDAGCETIWRNPQGNAQQIKQRRYCKQGRFEVRMTDGRVIVKILQETQYRPCFLKVAKEMGWDMQMITKNIKLYEGPSASRNRSGIRQRCSREIGTLPSQTPAPLAIKTQLDSLEEFERRAAKVIDPYSPDFDPIYVVATVLDPNNACLVDDGLKEVAETALLLMVHRALKAVALRVLSMPASSAPVERVLQARIIIGGKRLRMEQALLEKKLFLYVNCAMWSSVDC</sequence>
<dbReference type="Proteomes" id="UP000031036">
    <property type="component" value="Unassembled WGS sequence"/>
</dbReference>
<evidence type="ECO:0000313" key="3">
    <source>
        <dbReference type="Proteomes" id="UP000031036"/>
    </source>
</evidence>
<name>A0A0B2VLQ0_TOXCA</name>
<dbReference type="Gene3D" id="3.10.100.10">
    <property type="entry name" value="Mannose-Binding Protein A, subunit A"/>
    <property type="match status" value="1"/>
</dbReference>
<feature type="non-terminal residue" evidence="2">
    <location>
        <position position="1"/>
    </location>
</feature>
<feature type="domain" description="C-type lectin" evidence="1">
    <location>
        <begin position="21"/>
        <end position="130"/>
    </location>
</feature>
<proteinExistence type="predicted"/>
<dbReference type="PANTHER" id="PTHR22803">
    <property type="entry name" value="MANNOSE, PHOSPHOLIPASE, LECTIN RECEPTOR RELATED"/>
    <property type="match status" value="1"/>
</dbReference>
<dbReference type="InterPro" id="IPR016186">
    <property type="entry name" value="C-type_lectin-like/link_sf"/>
</dbReference>
<keyword evidence="3" id="KW-1185">Reference proteome</keyword>
<dbReference type="EMBL" id="JPKZ01001380">
    <property type="protein sequence ID" value="KHN82357.1"/>
    <property type="molecule type" value="Genomic_DNA"/>
</dbReference>
<accession>A0A0B2VLQ0</accession>
<dbReference type="SUPFAM" id="SSF56436">
    <property type="entry name" value="C-type lectin-like"/>
    <property type="match status" value="1"/>
</dbReference>
<dbReference type="InterPro" id="IPR050111">
    <property type="entry name" value="C-type_lectin/snaclec_domain"/>
</dbReference>
<protein>
    <submittedName>
        <fullName evidence="2">Aggrecan core protein</fullName>
    </submittedName>
</protein>
<organism evidence="2 3">
    <name type="scientific">Toxocara canis</name>
    <name type="common">Canine roundworm</name>
    <dbReference type="NCBI Taxonomy" id="6265"/>
    <lineage>
        <taxon>Eukaryota</taxon>
        <taxon>Metazoa</taxon>
        <taxon>Ecdysozoa</taxon>
        <taxon>Nematoda</taxon>
        <taxon>Chromadorea</taxon>
        <taxon>Rhabditida</taxon>
        <taxon>Spirurina</taxon>
        <taxon>Ascaridomorpha</taxon>
        <taxon>Ascaridoidea</taxon>
        <taxon>Toxocaridae</taxon>
        <taxon>Toxocara</taxon>
    </lineage>
</organism>
<dbReference type="Pfam" id="PF00059">
    <property type="entry name" value="Lectin_C"/>
    <property type="match status" value="1"/>
</dbReference>
<dbReference type="SMART" id="SM00034">
    <property type="entry name" value="CLECT"/>
    <property type="match status" value="1"/>
</dbReference>
<dbReference type="InterPro" id="IPR001304">
    <property type="entry name" value="C-type_lectin-like"/>
</dbReference>
<dbReference type="OrthoDB" id="8935730at2759"/>
<dbReference type="CDD" id="cd00037">
    <property type="entry name" value="CLECT"/>
    <property type="match status" value="1"/>
</dbReference>
<gene>
    <name evidence="2" type="primary">ACAN</name>
    <name evidence="2" type="ORF">Tcan_12637</name>
</gene>
<evidence type="ECO:0000313" key="2">
    <source>
        <dbReference type="EMBL" id="KHN82357.1"/>
    </source>
</evidence>
<dbReference type="PROSITE" id="PS50041">
    <property type="entry name" value="C_TYPE_LECTIN_2"/>
    <property type="match status" value="1"/>
</dbReference>